<dbReference type="EMBL" id="BARW01029337">
    <property type="protein sequence ID" value="GAJ08355.1"/>
    <property type="molecule type" value="Genomic_DNA"/>
</dbReference>
<feature type="non-terminal residue" evidence="2">
    <location>
        <position position="1"/>
    </location>
</feature>
<dbReference type="AlphaFoldDB" id="X1VK51"/>
<proteinExistence type="predicted"/>
<reference evidence="2" key="1">
    <citation type="journal article" date="2014" name="Front. Microbiol.">
        <title>High frequency of phylogenetically diverse reductive dehalogenase-homologous genes in deep subseafloor sedimentary metagenomes.</title>
        <authorList>
            <person name="Kawai M."/>
            <person name="Futagami T."/>
            <person name="Toyoda A."/>
            <person name="Takaki Y."/>
            <person name="Nishi S."/>
            <person name="Hori S."/>
            <person name="Arai W."/>
            <person name="Tsubouchi T."/>
            <person name="Morono Y."/>
            <person name="Uchiyama I."/>
            <person name="Ito T."/>
            <person name="Fujiyama A."/>
            <person name="Inagaki F."/>
            <person name="Takami H."/>
        </authorList>
    </citation>
    <scope>NUCLEOTIDE SEQUENCE</scope>
    <source>
        <strain evidence="2">Expedition CK06-06</strain>
    </source>
</reference>
<name>X1VK51_9ZZZZ</name>
<feature type="compositionally biased region" description="Polar residues" evidence="1">
    <location>
        <begin position="1"/>
        <end position="12"/>
    </location>
</feature>
<comment type="caution">
    <text evidence="2">The sequence shown here is derived from an EMBL/GenBank/DDBJ whole genome shotgun (WGS) entry which is preliminary data.</text>
</comment>
<gene>
    <name evidence="2" type="ORF">S12H4_47164</name>
</gene>
<accession>X1VK51</accession>
<organism evidence="2">
    <name type="scientific">marine sediment metagenome</name>
    <dbReference type="NCBI Taxonomy" id="412755"/>
    <lineage>
        <taxon>unclassified sequences</taxon>
        <taxon>metagenomes</taxon>
        <taxon>ecological metagenomes</taxon>
    </lineage>
</organism>
<evidence type="ECO:0000256" key="1">
    <source>
        <dbReference type="SAM" id="MobiDB-lite"/>
    </source>
</evidence>
<feature type="region of interest" description="Disordered" evidence="1">
    <location>
        <begin position="1"/>
        <end position="35"/>
    </location>
</feature>
<sequence>NIQDQCVGTTRRGSLGGAKSRQVGKAPADHAAPGFSTGLLQFTGDNRDGMTEGIEDVALVAARAERAGGIDFPAGIKQQGLIVQHYDEGADIVVVVMLLVVAALEGNGQTRGRIRTRPGD</sequence>
<evidence type="ECO:0000313" key="2">
    <source>
        <dbReference type="EMBL" id="GAJ08355.1"/>
    </source>
</evidence>
<protein>
    <submittedName>
        <fullName evidence="2">Uncharacterized protein</fullName>
    </submittedName>
</protein>